<reference evidence="6 7" key="1">
    <citation type="journal article" date="2015" name="Nature">
        <title>rRNA introns, odd ribosomes, and small enigmatic genomes across a large radiation of phyla.</title>
        <authorList>
            <person name="Brown C.T."/>
            <person name="Hug L.A."/>
            <person name="Thomas B.C."/>
            <person name="Sharon I."/>
            <person name="Castelle C.J."/>
            <person name="Singh A."/>
            <person name="Wilkins M.J."/>
            <person name="Williams K.H."/>
            <person name="Banfield J.F."/>
        </authorList>
    </citation>
    <scope>NUCLEOTIDE SEQUENCE [LARGE SCALE GENOMIC DNA]</scope>
</reference>
<comment type="caution">
    <text evidence="6">The sequence shown here is derived from an EMBL/GenBank/DDBJ whole genome shotgun (WGS) entry which is preliminary data.</text>
</comment>
<evidence type="ECO:0000256" key="2">
    <source>
        <dbReference type="ARBA" id="ARBA00023015"/>
    </source>
</evidence>
<keyword evidence="2" id="KW-0805">Transcription regulation</keyword>
<keyword evidence="3 6" id="KW-0346">Stress response</keyword>
<gene>
    <name evidence="6" type="ORF">UR63_C0008G0033</name>
</gene>
<keyword evidence="4" id="KW-0804">Transcription</keyword>
<dbReference type="Gene3D" id="1.10.10.10">
    <property type="entry name" value="Winged helix-like DNA-binding domain superfamily/Winged helix DNA-binding domain"/>
    <property type="match status" value="1"/>
</dbReference>
<dbReference type="PANTHER" id="PTHR34824:SF1">
    <property type="entry name" value="HEAT-INDUCIBLE TRANSCRIPTION REPRESSOR HRCA"/>
    <property type="match status" value="1"/>
</dbReference>
<evidence type="ECO:0000256" key="1">
    <source>
        <dbReference type="ARBA" id="ARBA00022491"/>
    </source>
</evidence>
<dbReference type="InterPro" id="IPR036388">
    <property type="entry name" value="WH-like_DNA-bd_sf"/>
</dbReference>
<organism evidence="6 7">
    <name type="scientific">Candidatus Roizmanbacteria bacterium GW2011_GWC2_35_12</name>
    <dbReference type="NCBI Taxonomy" id="1618485"/>
    <lineage>
        <taxon>Bacteria</taxon>
        <taxon>Candidatus Roizmaniibacteriota</taxon>
    </lineage>
</organism>
<dbReference type="GO" id="GO:0045892">
    <property type="term" value="P:negative regulation of DNA-templated transcription"/>
    <property type="evidence" value="ECO:0007669"/>
    <property type="project" value="TreeGrafter"/>
</dbReference>
<evidence type="ECO:0000313" key="7">
    <source>
        <dbReference type="Proteomes" id="UP000034127"/>
    </source>
</evidence>
<dbReference type="AlphaFoldDB" id="A0A0G0BVT5"/>
<dbReference type="SUPFAM" id="SSF46785">
    <property type="entry name" value="Winged helix' DNA-binding domain"/>
    <property type="match status" value="1"/>
</dbReference>
<dbReference type="Gene3D" id="3.30.450.40">
    <property type="match status" value="1"/>
</dbReference>
<evidence type="ECO:0000313" key="6">
    <source>
        <dbReference type="EMBL" id="KKP67881.1"/>
    </source>
</evidence>
<dbReference type="PANTHER" id="PTHR34824">
    <property type="entry name" value="HEAT-INDUCIBLE TRANSCRIPTION REPRESSOR HRCA"/>
    <property type="match status" value="1"/>
</dbReference>
<name>A0A0G0BVT5_9BACT</name>
<dbReference type="InterPro" id="IPR021153">
    <property type="entry name" value="HrcA_C"/>
</dbReference>
<dbReference type="SUPFAM" id="SSF55781">
    <property type="entry name" value="GAF domain-like"/>
    <property type="match status" value="1"/>
</dbReference>
<dbReference type="GO" id="GO:0003677">
    <property type="term" value="F:DNA binding"/>
    <property type="evidence" value="ECO:0007669"/>
    <property type="project" value="InterPro"/>
</dbReference>
<evidence type="ECO:0000256" key="3">
    <source>
        <dbReference type="ARBA" id="ARBA00023016"/>
    </source>
</evidence>
<proteinExistence type="predicted"/>
<feature type="domain" description="Heat-inducible transcription repressor HrcA C-terminal" evidence="5">
    <location>
        <begin position="76"/>
        <end position="227"/>
    </location>
</feature>
<dbReference type="InterPro" id="IPR029016">
    <property type="entry name" value="GAF-like_dom_sf"/>
</dbReference>
<evidence type="ECO:0000259" key="5">
    <source>
        <dbReference type="Pfam" id="PF01628"/>
    </source>
</evidence>
<dbReference type="Proteomes" id="UP000034127">
    <property type="component" value="Unassembled WGS sequence"/>
</dbReference>
<dbReference type="Pfam" id="PF01628">
    <property type="entry name" value="HrcA"/>
    <property type="match status" value="1"/>
</dbReference>
<sequence length="246" mass="28266">MEDLTQRQVDILRVIIKEYSESGDAVGSEILEKKYKLGVSPATIRNEMVELAKKGYLKKAHFSSGRIPSAKGFRFFIKHLMKQKEMSTTDEVSYKNSIWDERSEAHRLLSQATKVLSQKTGLLSLITTNYGDLYYAGVGNLLSEPEFFDINLSRSLFGRLDEVPFWFRILNDFDQIEEDVMCMLGEEDFHDSAFDSCASVWGEFHGAKIKGMIGVVGPKRMYYEEVIPQIKYFSNLIEEIIKEQKL</sequence>
<evidence type="ECO:0000256" key="4">
    <source>
        <dbReference type="ARBA" id="ARBA00023163"/>
    </source>
</evidence>
<protein>
    <submittedName>
        <fullName evidence="6">Transcriptional regulator of heat shock protein</fullName>
    </submittedName>
</protein>
<keyword evidence="1" id="KW-0678">Repressor</keyword>
<dbReference type="InterPro" id="IPR036390">
    <property type="entry name" value="WH_DNA-bd_sf"/>
</dbReference>
<dbReference type="InterPro" id="IPR002571">
    <property type="entry name" value="HrcA"/>
</dbReference>
<accession>A0A0G0BVT5</accession>
<dbReference type="EMBL" id="LBPX01000008">
    <property type="protein sequence ID" value="KKP67881.1"/>
    <property type="molecule type" value="Genomic_DNA"/>
</dbReference>
<dbReference type="PATRIC" id="fig|1618485.3.peg.257"/>